<evidence type="ECO:0000256" key="8">
    <source>
        <dbReference type="ARBA" id="ARBA00023295"/>
    </source>
</evidence>
<keyword evidence="7" id="KW-0325">Glycoprotein</keyword>
<dbReference type="AlphaFoldDB" id="G3BFT1"/>
<evidence type="ECO:0000256" key="11">
    <source>
        <dbReference type="RuleBase" id="RU004336"/>
    </source>
</evidence>
<dbReference type="GeneID" id="18246156"/>
<dbReference type="GO" id="GO:0009986">
    <property type="term" value="C:cell surface"/>
    <property type="evidence" value="ECO:0007669"/>
    <property type="project" value="TreeGrafter"/>
</dbReference>
<dbReference type="FunFam" id="3.20.20.80:FF:000111">
    <property type="entry name" value="Soluble cell wall protein"/>
    <property type="match status" value="1"/>
</dbReference>
<dbReference type="GO" id="GO:0005975">
    <property type="term" value="P:carbohydrate metabolic process"/>
    <property type="evidence" value="ECO:0007669"/>
    <property type="project" value="InterPro"/>
</dbReference>
<evidence type="ECO:0000256" key="2">
    <source>
        <dbReference type="ARBA" id="ARBA00008773"/>
    </source>
</evidence>
<organism evidence="13">
    <name type="scientific">Candida tenuis (strain ATCC 10573 / BCRC 21748 / CBS 615 / JCM 9827 / NBRC 10315 / NRRL Y-1498 / VKM Y-70)</name>
    <name type="common">Yeast</name>
    <name type="synonym">Yamadazyma tenuis</name>
    <dbReference type="NCBI Taxonomy" id="590646"/>
    <lineage>
        <taxon>Eukaryota</taxon>
        <taxon>Fungi</taxon>
        <taxon>Dikarya</taxon>
        <taxon>Ascomycota</taxon>
        <taxon>Saccharomycotina</taxon>
        <taxon>Pichiomycetes</taxon>
        <taxon>Debaryomycetaceae</taxon>
        <taxon>Yamadazyma</taxon>
    </lineage>
</organism>
<dbReference type="InterPro" id="IPR050732">
    <property type="entry name" value="Beta-glucan_modifiers"/>
</dbReference>
<keyword evidence="6 11" id="KW-0378">Hydrolase</keyword>
<evidence type="ECO:0000256" key="3">
    <source>
        <dbReference type="ARBA" id="ARBA00022512"/>
    </source>
</evidence>
<comment type="subcellular location">
    <subcellularLocation>
        <location evidence="1">Secreted</location>
        <location evidence="1">Cell wall</location>
    </subcellularLocation>
</comment>
<dbReference type="PANTHER" id="PTHR16631">
    <property type="entry name" value="GLUCAN 1,3-BETA-GLUCOSIDASE"/>
    <property type="match status" value="1"/>
</dbReference>
<dbReference type="OrthoDB" id="941679at2759"/>
<sequence>GIAYSPYTKSGSCKSQSQVQHDMDVLSAFGIIRLYGVDCSGVDNVLATISSSQKVFVGIYNIDDSSINTDLSTLKTAVEGSTRGWDAIHTVSIGNELVNAGTATASQIVSAMQTARAWFKSNASDYTGSLVSVDTLVAVKGNPSLCDASDYLAVNCHPFWDGGVDPSNSGPWLQEQIAALKSVCGSSKKVFITESGWPTQGDTYGSCVPSVANQLAAVKSIGQTLGDDVLMFTTYTDYWKDPGAYNVEQHWGIFGDPAA</sequence>
<dbReference type="Pfam" id="PF00332">
    <property type="entry name" value="Glyco_hydro_17"/>
    <property type="match status" value="1"/>
</dbReference>
<evidence type="ECO:0008006" key="14">
    <source>
        <dbReference type="Google" id="ProtNLM"/>
    </source>
</evidence>
<evidence type="ECO:0000256" key="1">
    <source>
        <dbReference type="ARBA" id="ARBA00004191"/>
    </source>
</evidence>
<evidence type="ECO:0000256" key="9">
    <source>
        <dbReference type="ARBA" id="ARBA00023316"/>
    </source>
</evidence>
<evidence type="ECO:0000313" key="12">
    <source>
        <dbReference type="EMBL" id="EGV60725.1"/>
    </source>
</evidence>
<evidence type="ECO:0000256" key="5">
    <source>
        <dbReference type="ARBA" id="ARBA00022729"/>
    </source>
</evidence>
<keyword evidence="13" id="KW-1185">Reference proteome</keyword>
<evidence type="ECO:0000256" key="6">
    <source>
        <dbReference type="ARBA" id="ARBA00022801"/>
    </source>
</evidence>
<dbReference type="GO" id="GO:0009277">
    <property type="term" value="C:fungal-type cell wall"/>
    <property type="evidence" value="ECO:0007669"/>
    <property type="project" value="UniProtKB-ARBA"/>
</dbReference>
<dbReference type="KEGG" id="cten:18246156"/>
<keyword evidence="3" id="KW-0134">Cell wall</keyword>
<accession>G3BFT1</accession>
<dbReference type="EMBL" id="GL996528">
    <property type="protein sequence ID" value="EGV60725.1"/>
    <property type="molecule type" value="Genomic_DNA"/>
</dbReference>
<evidence type="ECO:0000256" key="10">
    <source>
        <dbReference type="RuleBase" id="RU004335"/>
    </source>
</evidence>
<keyword evidence="8 11" id="KW-0326">Glycosidase</keyword>
<keyword evidence="5" id="KW-0732">Signal</keyword>
<feature type="non-terminal residue" evidence="12">
    <location>
        <position position="1"/>
    </location>
</feature>
<dbReference type="eggNOG" id="ENOG502QUSB">
    <property type="taxonomic scope" value="Eukaryota"/>
</dbReference>
<proteinExistence type="inferred from homology"/>
<keyword evidence="4" id="KW-0964">Secreted</keyword>
<dbReference type="STRING" id="590646.G3BFT1"/>
<dbReference type="GO" id="GO:0071555">
    <property type="term" value="P:cell wall organization"/>
    <property type="evidence" value="ECO:0007669"/>
    <property type="project" value="UniProtKB-KW"/>
</dbReference>
<dbReference type="Gene3D" id="3.20.20.80">
    <property type="entry name" value="Glycosidases"/>
    <property type="match status" value="2"/>
</dbReference>
<dbReference type="Proteomes" id="UP000000707">
    <property type="component" value="Unassembled WGS sequence"/>
</dbReference>
<gene>
    <name evidence="12" type="ORF">CANTEDRAFT_109943</name>
</gene>
<evidence type="ECO:0000313" key="13">
    <source>
        <dbReference type="Proteomes" id="UP000000707"/>
    </source>
</evidence>
<comment type="similarity">
    <text evidence="2 10">Belongs to the glycosyl hydrolase 17 family.</text>
</comment>
<dbReference type="PROSITE" id="PS00587">
    <property type="entry name" value="GLYCOSYL_HYDROL_F17"/>
    <property type="match status" value="1"/>
</dbReference>
<keyword evidence="9" id="KW-0961">Cell wall biogenesis/degradation</keyword>
<dbReference type="InterPro" id="IPR000490">
    <property type="entry name" value="Glyco_hydro_17"/>
</dbReference>
<dbReference type="GO" id="GO:0042973">
    <property type="term" value="F:glucan endo-1,3-beta-D-glucosidase activity"/>
    <property type="evidence" value="ECO:0007669"/>
    <property type="project" value="TreeGrafter"/>
</dbReference>
<evidence type="ECO:0000256" key="7">
    <source>
        <dbReference type="ARBA" id="ARBA00023180"/>
    </source>
</evidence>
<dbReference type="HOGENOM" id="CLU_027285_0_0_1"/>
<dbReference type="InterPro" id="IPR017853">
    <property type="entry name" value="GH"/>
</dbReference>
<reference evidence="12 13" key="1">
    <citation type="journal article" date="2011" name="Proc. Natl. Acad. Sci. U.S.A.">
        <title>Comparative genomics of xylose-fermenting fungi for enhanced biofuel production.</title>
        <authorList>
            <person name="Wohlbach D.J."/>
            <person name="Kuo A."/>
            <person name="Sato T.K."/>
            <person name="Potts K.M."/>
            <person name="Salamov A.A."/>
            <person name="LaButti K.M."/>
            <person name="Sun H."/>
            <person name="Clum A."/>
            <person name="Pangilinan J.L."/>
            <person name="Lindquist E.A."/>
            <person name="Lucas S."/>
            <person name="Lapidus A."/>
            <person name="Jin M."/>
            <person name="Gunawan C."/>
            <person name="Balan V."/>
            <person name="Dale B.E."/>
            <person name="Jeffries T.W."/>
            <person name="Zinkel R."/>
            <person name="Barry K.W."/>
            <person name="Grigoriev I.V."/>
            <person name="Gasch A.P."/>
        </authorList>
    </citation>
    <scope>NUCLEOTIDE SEQUENCE [LARGE SCALE GENOMIC DNA]</scope>
    <source>
        <strain evidence="13">ATCC 10573 / BCRC 21748 / CBS 615 / JCM 9827 / NBRC 10315 / NRRL Y-1498 / VKM Y-70</strain>
    </source>
</reference>
<dbReference type="GO" id="GO:0005576">
    <property type="term" value="C:extracellular region"/>
    <property type="evidence" value="ECO:0007669"/>
    <property type="project" value="UniProtKB-ARBA"/>
</dbReference>
<name>G3BFT1_CANTC</name>
<protein>
    <recommendedName>
        <fullName evidence="14">Glycoside hydrolase</fullName>
    </recommendedName>
</protein>
<dbReference type="SUPFAM" id="SSF51445">
    <property type="entry name" value="(Trans)glycosidases"/>
    <property type="match status" value="1"/>
</dbReference>
<evidence type="ECO:0000256" key="4">
    <source>
        <dbReference type="ARBA" id="ARBA00022525"/>
    </source>
</evidence>
<dbReference type="PANTHER" id="PTHR16631:SF14">
    <property type="entry name" value="FAMILY 17 GLUCOSIDASE SCW10-RELATED"/>
    <property type="match status" value="1"/>
</dbReference>